<dbReference type="AlphaFoldDB" id="A0A1R2BGU0"/>
<dbReference type="Proteomes" id="UP000187209">
    <property type="component" value="Unassembled WGS sequence"/>
</dbReference>
<comment type="caution">
    <text evidence="1">The sequence shown here is derived from an EMBL/GenBank/DDBJ whole genome shotgun (WGS) entry which is preliminary data.</text>
</comment>
<sequence length="70" mass="8533">MCAMKAYLNHIGYLEKRIAILETNQQDFIPKDLFQKLRFKEFRLGKDNELEFIEMQKNRTENESKYEITE</sequence>
<accession>A0A1R2BGU0</accession>
<name>A0A1R2BGU0_9CILI</name>
<keyword evidence="2" id="KW-1185">Reference proteome</keyword>
<gene>
    <name evidence="1" type="ORF">SteCoe_24759</name>
</gene>
<organism evidence="1 2">
    <name type="scientific">Stentor coeruleus</name>
    <dbReference type="NCBI Taxonomy" id="5963"/>
    <lineage>
        <taxon>Eukaryota</taxon>
        <taxon>Sar</taxon>
        <taxon>Alveolata</taxon>
        <taxon>Ciliophora</taxon>
        <taxon>Postciliodesmatophora</taxon>
        <taxon>Heterotrichea</taxon>
        <taxon>Heterotrichida</taxon>
        <taxon>Stentoridae</taxon>
        <taxon>Stentor</taxon>
    </lineage>
</organism>
<reference evidence="1 2" key="1">
    <citation type="submission" date="2016-11" db="EMBL/GenBank/DDBJ databases">
        <title>The macronuclear genome of Stentor coeruleus: a giant cell with tiny introns.</title>
        <authorList>
            <person name="Slabodnick M."/>
            <person name="Ruby J.G."/>
            <person name="Reiff S.B."/>
            <person name="Swart E.C."/>
            <person name="Gosai S."/>
            <person name="Prabakaran S."/>
            <person name="Witkowska E."/>
            <person name="Larue G.E."/>
            <person name="Fisher S."/>
            <person name="Freeman R.M."/>
            <person name="Gunawardena J."/>
            <person name="Chu W."/>
            <person name="Stover N.A."/>
            <person name="Gregory B.D."/>
            <person name="Nowacki M."/>
            <person name="Derisi J."/>
            <person name="Roy S.W."/>
            <person name="Marshall W.F."/>
            <person name="Sood P."/>
        </authorList>
    </citation>
    <scope>NUCLEOTIDE SEQUENCE [LARGE SCALE GENOMIC DNA]</scope>
    <source>
        <strain evidence="1">WM001</strain>
    </source>
</reference>
<dbReference type="EMBL" id="MPUH01000658">
    <property type="protein sequence ID" value="OMJ75997.1"/>
    <property type="molecule type" value="Genomic_DNA"/>
</dbReference>
<evidence type="ECO:0000313" key="1">
    <source>
        <dbReference type="EMBL" id="OMJ75997.1"/>
    </source>
</evidence>
<evidence type="ECO:0000313" key="2">
    <source>
        <dbReference type="Proteomes" id="UP000187209"/>
    </source>
</evidence>
<proteinExistence type="predicted"/>
<protein>
    <submittedName>
        <fullName evidence="1">Uncharacterized protein</fullName>
    </submittedName>
</protein>